<keyword evidence="2" id="KW-1185">Reference proteome</keyword>
<accession>A0A167IR32</accession>
<gene>
    <name evidence="1" type="ORF">CALVIDRAFT_540547</name>
</gene>
<dbReference type="Proteomes" id="UP000076738">
    <property type="component" value="Unassembled WGS sequence"/>
</dbReference>
<dbReference type="OrthoDB" id="2269034at2759"/>
<dbReference type="AlphaFoldDB" id="A0A167IR32"/>
<reference evidence="1 2" key="1">
    <citation type="journal article" date="2016" name="Mol. Biol. Evol.">
        <title>Comparative Genomics of Early-Diverging Mushroom-Forming Fungi Provides Insights into the Origins of Lignocellulose Decay Capabilities.</title>
        <authorList>
            <person name="Nagy L.G."/>
            <person name="Riley R."/>
            <person name="Tritt A."/>
            <person name="Adam C."/>
            <person name="Daum C."/>
            <person name="Floudas D."/>
            <person name="Sun H."/>
            <person name="Yadav J.S."/>
            <person name="Pangilinan J."/>
            <person name="Larsson K.H."/>
            <person name="Matsuura K."/>
            <person name="Barry K."/>
            <person name="Labutti K."/>
            <person name="Kuo R."/>
            <person name="Ohm R.A."/>
            <person name="Bhattacharya S.S."/>
            <person name="Shirouzu T."/>
            <person name="Yoshinaga Y."/>
            <person name="Martin F.M."/>
            <person name="Grigoriev I.V."/>
            <person name="Hibbett D.S."/>
        </authorList>
    </citation>
    <scope>NUCLEOTIDE SEQUENCE [LARGE SCALE GENOMIC DNA]</scope>
    <source>
        <strain evidence="1 2">TUFC12733</strain>
    </source>
</reference>
<protein>
    <submittedName>
        <fullName evidence="1">Uncharacterized protein</fullName>
    </submittedName>
</protein>
<proteinExistence type="predicted"/>
<dbReference type="EMBL" id="KV417306">
    <property type="protein sequence ID" value="KZO92872.1"/>
    <property type="molecule type" value="Genomic_DNA"/>
</dbReference>
<evidence type="ECO:0000313" key="1">
    <source>
        <dbReference type="EMBL" id="KZO92872.1"/>
    </source>
</evidence>
<organism evidence="1 2">
    <name type="scientific">Calocera viscosa (strain TUFC12733)</name>
    <dbReference type="NCBI Taxonomy" id="1330018"/>
    <lineage>
        <taxon>Eukaryota</taxon>
        <taxon>Fungi</taxon>
        <taxon>Dikarya</taxon>
        <taxon>Basidiomycota</taxon>
        <taxon>Agaricomycotina</taxon>
        <taxon>Dacrymycetes</taxon>
        <taxon>Dacrymycetales</taxon>
        <taxon>Dacrymycetaceae</taxon>
        <taxon>Calocera</taxon>
    </lineage>
</organism>
<evidence type="ECO:0000313" key="2">
    <source>
        <dbReference type="Proteomes" id="UP000076738"/>
    </source>
</evidence>
<name>A0A167IR32_CALVF</name>
<sequence>MHLDLASCSIHESWMSLQDVDASRAHWITLDHLEEIVFPPNSLIERLRRLLIAPRLRRVSIFGGNFLPSSPNQLAIIVGDTHPSHIPIYRVFTLWLLVPEVESLTLVCADGFGALHGWSEYLVALEGLVGRFAEQFKNYPLPCAAASRTAEGEEWIVRPQIMLPRLRTLKLRRVTPNLPLRLLPLRQGASWDGRRADPLHKVEISGQQEPKDWHRVAEILRTQGIVVESEFGAGKDLPDTNYGLSPGSI</sequence>
<dbReference type="STRING" id="1330018.A0A167IR32"/>